<proteinExistence type="predicted"/>
<name>A0A164L9T9_BACCE</name>
<evidence type="ECO:0000313" key="2">
    <source>
        <dbReference type="Proteomes" id="UP000076482"/>
    </source>
</evidence>
<dbReference type="PATRIC" id="fig|1396.535.peg.5879"/>
<dbReference type="EMBL" id="LJKE01000104">
    <property type="protein sequence ID" value="KZD55582.1"/>
    <property type="molecule type" value="Genomic_DNA"/>
</dbReference>
<evidence type="ECO:0000313" key="1">
    <source>
        <dbReference type="EMBL" id="KZD55582.1"/>
    </source>
</evidence>
<accession>A0A164L9T9</accession>
<protein>
    <submittedName>
        <fullName evidence="1">Uncharacterized protein</fullName>
    </submittedName>
</protein>
<dbReference type="Proteomes" id="UP000076482">
    <property type="component" value="Unassembled WGS sequence"/>
</dbReference>
<reference evidence="1 2" key="1">
    <citation type="submission" date="2015-09" db="EMBL/GenBank/DDBJ databases">
        <title>Bacillus cereus food isolates.</title>
        <authorList>
            <person name="Boekhorst J."/>
        </authorList>
    </citation>
    <scope>NUCLEOTIDE SEQUENCE [LARGE SCALE GENOMIC DNA]</scope>
    <source>
        <strain evidence="1 2">B4088</strain>
    </source>
</reference>
<dbReference type="AlphaFoldDB" id="A0A164L9T9"/>
<gene>
    <name evidence="1" type="ORF">B4088_5327</name>
</gene>
<organism evidence="1 2">
    <name type="scientific">Bacillus cereus</name>
    <dbReference type="NCBI Taxonomy" id="1396"/>
    <lineage>
        <taxon>Bacteria</taxon>
        <taxon>Bacillati</taxon>
        <taxon>Bacillota</taxon>
        <taxon>Bacilli</taxon>
        <taxon>Bacillales</taxon>
        <taxon>Bacillaceae</taxon>
        <taxon>Bacillus</taxon>
        <taxon>Bacillus cereus group</taxon>
    </lineage>
</organism>
<dbReference type="RefSeq" id="WP_063262842.1">
    <property type="nucleotide sequence ID" value="NZ_LJKE01000104.1"/>
</dbReference>
<sequence length="172" mass="20327">MTNQSTNTNNQDFRIDDEVAARLCEVAIILHAYDIEVEDLHDFYENHVRPIYINWETMHDTQTEEEEGYITTYANRVAIENYKRKTTTQLTSNNNQDIGIKDEVAARICEVAVILDAFDIDVEDLHDYYLNHVLPIYINWETMHDTQTEEEEGYITPYANRVAIEKYKRKEK</sequence>
<comment type="caution">
    <text evidence="1">The sequence shown here is derived from an EMBL/GenBank/DDBJ whole genome shotgun (WGS) entry which is preliminary data.</text>
</comment>